<reference evidence="7 8" key="1">
    <citation type="submission" date="2015-08" db="EMBL/GenBank/DDBJ databases">
        <title>The genome of the Asian arowana (Scleropages formosus).</title>
        <authorList>
            <person name="Tan M.H."/>
            <person name="Gan H.M."/>
            <person name="Croft L.J."/>
            <person name="Austin C.M."/>
        </authorList>
    </citation>
    <scope>NUCLEOTIDE SEQUENCE [LARGE SCALE GENOMIC DNA]</scope>
    <source>
        <strain evidence="7">Aro1</strain>
    </source>
</reference>
<dbReference type="EMBL" id="JARO02001846">
    <property type="protein sequence ID" value="KPP74263.1"/>
    <property type="molecule type" value="Genomic_DNA"/>
</dbReference>
<proteinExistence type="inferred from homology"/>
<comment type="caution">
    <text evidence="7">The sequence shown here is derived from an EMBL/GenBank/DDBJ whole genome shotgun (WGS) entry which is preliminary data.</text>
</comment>
<dbReference type="GO" id="GO:0006369">
    <property type="term" value="P:termination of RNA polymerase II transcription"/>
    <property type="evidence" value="ECO:0007669"/>
    <property type="project" value="TreeGrafter"/>
</dbReference>
<dbReference type="Proteomes" id="UP000034805">
    <property type="component" value="Unassembled WGS sequence"/>
</dbReference>
<dbReference type="PANTHER" id="PTHR13321">
    <property type="entry name" value="MEDIATOR OF RNA POLYMERASE II TRANSCRIPTION, SUBUNIT 18"/>
    <property type="match status" value="1"/>
</dbReference>
<dbReference type="PANTHER" id="PTHR13321:SF2">
    <property type="entry name" value="MEDIATOR OF RNA POLYMERASE II TRANSCRIPTION SUBUNIT 18"/>
    <property type="match status" value="1"/>
</dbReference>
<dbReference type="GO" id="GO:0070847">
    <property type="term" value="C:core mediator complex"/>
    <property type="evidence" value="ECO:0007669"/>
    <property type="project" value="TreeGrafter"/>
</dbReference>
<protein>
    <recommendedName>
        <fullName evidence="6">Mediator of RNA polymerase II transcription subunit 18</fullName>
    </recommendedName>
    <alternativeName>
        <fullName evidence="6">Mediator complex subunit 18</fullName>
    </alternativeName>
</protein>
<dbReference type="GO" id="GO:0006357">
    <property type="term" value="P:regulation of transcription by RNA polymerase II"/>
    <property type="evidence" value="ECO:0007669"/>
    <property type="project" value="InterPro"/>
</dbReference>
<comment type="similarity">
    <text evidence="2 6">Belongs to the Mediator complex subunit 18 family.</text>
</comment>
<sequence length="62" mass="7262">MECMPLAHPVTPWHLCYLSQPEVGDKRWHALVRNCVDVTTSHSLPEFHNEMGFRMDHEFVAK</sequence>
<dbReference type="OrthoDB" id="10018982at2759"/>
<evidence type="ECO:0000256" key="1">
    <source>
        <dbReference type="ARBA" id="ARBA00004123"/>
    </source>
</evidence>
<dbReference type="Pfam" id="PF09637">
    <property type="entry name" value="Med18"/>
    <property type="match status" value="1"/>
</dbReference>
<organism evidence="7 8">
    <name type="scientific">Scleropages formosus</name>
    <name type="common">Asian bonytongue</name>
    <name type="synonym">Osteoglossum formosum</name>
    <dbReference type="NCBI Taxonomy" id="113540"/>
    <lineage>
        <taxon>Eukaryota</taxon>
        <taxon>Metazoa</taxon>
        <taxon>Chordata</taxon>
        <taxon>Craniata</taxon>
        <taxon>Vertebrata</taxon>
        <taxon>Euteleostomi</taxon>
        <taxon>Actinopterygii</taxon>
        <taxon>Neopterygii</taxon>
        <taxon>Teleostei</taxon>
        <taxon>Osteoglossocephala</taxon>
        <taxon>Osteoglossomorpha</taxon>
        <taxon>Osteoglossiformes</taxon>
        <taxon>Osteoglossidae</taxon>
        <taxon>Scleropages</taxon>
    </lineage>
</organism>
<dbReference type="InterPro" id="IPR019095">
    <property type="entry name" value="Mediator_Med18"/>
</dbReference>
<evidence type="ECO:0000256" key="3">
    <source>
        <dbReference type="ARBA" id="ARBA00023015"/>
    </source>
</evidence>
<evidence type="ECO:0000256" key="2">
    <source>
        <dbReference type="ARBA" id="ARBA00009814"/>
    </source>
</evidence>
<dbReference type="AlphaFoldDB" id="A0A0P7VFQ9"/>
<feature type="non-terminal residue" evidence="7">
    <location>
        <position position="62"/>
    </location>
</feature>
<dbReference type="GO" id="GO:0003712">
    <property type="term" value="F:transcription coregulator activity"/>
    <property type="evidence" value="ECO:0007669"/>
    <property type="project" value="InterPro"/>
</dbReference>
<evidence type="ECO:0000313" key="7">
    <source>
        <dbReference type="EMBL" id="KPP74263.1"/>
    </source>
</evidence>
<evidence type="ECO:0000256" key="5">
    <source>
        <dbReference type="ARBA" id="ARBA00023242"/>
    </source>
</evidence>
<gene>
    <name evidence="6" type="primary">MED18</name>
    <name evidence="7" type="ORF">Z043_106588</name>
</gene>
<keyword evidence="5 6" id="KW-0539">Nucleus</keyword>
<comment type="subcellular location">
    <subcellularLocation>
        <location evidence="1 6">Nucleus</location>
    </subcellularLocation>
</comment>
<evidence type="ECO:0000313" key="8">
    <source>
        <dbReference type="Proteomes" id="UP000034805"/>
    </source>
</evidence>
<keyword evidence="4 6" id="KW-0804">Transcription</keyword>
<comment type="function">
    <text evidence="6">Component of the Mediator complex, a coactivator involved in the regulated transcription of nearly all RNA polymerase II-dependent genes. Mediator functions as a bridge to convey information from gene-specific regulatory proteins to the basal RNA polymerase II transcription machinery. Mediator is recruited to promoters by direct interactions with regulatory proteins and serves as a scaffold for the assembly of a functional preinitiation complex with RNA polymerase II and the general transcription factors.</text>
</comment>
<dbReference type="Gene3D" id="2.40.320.10">
    <property type="entry name" value="Hypothetical Protein Pfu-838710-001"/>
    <property type="match status" value="1"/>
</dbReference>
<evidence type="ECO:0000256" key="6">
    <source>
        <dbReference type="RuleBase" id="RU364150"/>
    </source>
</evidence>
<keyword evidence="3 6" id="KW-0805">Transcription regulation</keyword>
<comment type="subunit">
    <text evidence="6">Component of the Mediator complex.</text>
</comment>
<keyword evidence="6" id="KW-0010">Activator</keyword>
<dbReference type="GO" id="GO:0016592">
    <property type="term" value="C:mediator complex"/>
    <property type="evidence" value="ECO:0007669"/>
    <property type="project" value="InterPro"/>
</dbReference>
<name>A0A0P7VFQ9_SCLFO</name>
<accession>A0A0P7VFQ9</accession>
<evidence type="ECO:0000256" key="4">
    <source>
        <dbReference type="ARBA" id="ARBA00023163"/>
    </source>
</evidence>